<organism evidence="2 3">
    <name type="scientific">Molorchus minor</name>
    <dbReference type="NCBI Taxonomy" id="1323400"/>
    <lineage>
        <taxon>Eukaryota</taxon>
        <taxon>Metazoa</taxon>
        <taxon>Ecdysozoa</taxon>
        <taxon>Arthropoda</taxon>
        <taxon>Hexapoda</taxon>
        <taxon>Insecta</taxon>
        <taxon>Pterygota</taxon>
        <taxon>Neoptera</taxon>
        <taxon>Endopterygota</taxon>
        <taxon>Coleoptera</taxon>
        <taxon>Polyphaga</taxon>
        <taxon>Cucujiformia</taxon>
        <taxon>Chrysomeloidea</taxon>
        <taxon>Cerambycidae</taxon>
        <taxon>Lamiinae</taxon>
        <taxon>Monochamini</taxon>
        <taxon>Molorchus</taxon>
    </lineage>
</organism>
<evidence type="ECO:0000259" key="1">
    <source>
        <dbReference type="PROSITE" id="PS50041"/>
    </source>
</evidence>
<dbReference type="EMBL" id="JAPWTJ010000831">
    <property type="protein sequence ID" value="KAJ8975402.1"/>
    <property type="molecule type" value="Genomic_DNA"/>
</dbReference>
<dbReference type="SMART" id="SM00034">
    <property type="entry name" value="CLECT"/>
    <property type="match status" value="1"/>
</dbReference>
<feature type="domain" description="C-type lectin" evidence="1">
    <location>
        <begin position="51"/>
        <end position="170"/>
    </location>
</feature>
<keyword evidence="3" id="KW-1185">Reference proteome</keyword>
<dbReference type="InterPro" id="IPR016186">
    <property type="entry name" value="C-type_lectin-like/link_sf"/>
</dbReference>
<proteinExistence type="predicted"/>
<dbReference type="InterPro" id="IPR001304">
    <property type="entry name" value="C-type_lectin-like"/>
</dbReference>
<gene>
    <name evidence="2" type="ORF">NQ317_001942</name>
</gene>
<dbReference type="CDD" id="cd00037">
    <property type="entry name" value="CLECT"/>
    <property type="match status" value="1"/>
</dbReference>
<dbReference type="PANTHER" id="PTHR22803">
    <property type="entry name" value="MANNOSE, PHOSPHOLIPASE, LECTIN RECEPTOR RELATED"/>
    <property type="match status" value="1"/>
</dbReference>
<dbReference type="SUPFAM" id="SSF56436">
    <property type="entry name" value="C-type lectin-like"/>
    <property type="match status" value="1"/>
</dbReference>
<dbReference type="Proteomes" id="UP001162164">
    <property type="component" value="Unassembled WGS sequence"/>
</dbReference>
<evidence type="ECO:0000313" key="3">
    <source>
        <dbReference type="Proteomes" id="UP001162164"/>
    </source>
</evidence>
<evidence type="ECO:0000313" key="2">
    <source>
        <dbReference type="EMBL" id="KAJ8975402.1"/>
    </source>
</evidence>
<protein>
    <recommendedName>
        <fullName evidence="1">C-type lectin domain-containing protein</fullName>
    </recommendedName>
</protein>
<dbReference type="Gene3D" id="3.10.100.10">
    <property type="entry name" value="Mannose-Binding Protein A, subunit A"/>
    <property type="match status" value="1"/>
</dbReference>
<dbReference type="Pfam" id="PF00059">
    <property type="entry name" value="Lectin_C"/>
    <property type="match status" value="1"/>
</dbReference>
<dbReference type="PROSITE" id="PS50041">
    <property type="entry name" value="C_TYPE_LECTIN_2"/>
    <property type="match status" value="1"/>
</dbReference>
<dbReference type="InterPro" id="IPR016187">
    <property type="entry name" value="CTDL_fold"/>
</dbReference>
<accession>A0ABQ9JBU2</accession>
<name>A0ABQ9JBU2_9CUCU</name>
<sequence>MGMHVIILIVASLFAVTFLAFANSNAFAVWLNKTRNNTDQAADPSFPLVHYGNKSYYIESILQANYFQAFQYCRYHGMQLLTISSQAEHNFLKGQIEKLGRQSFWTSGSKLSDGTNWSWMSTGNRITYTSWHPGEPTMVNEDCIEIHIYDNRYLQWNDFICSHRINFICETFMTTNCFDLMTELNKTSTTTR</sequence>
<reference evidence="2" key="1">
    <citation type="journal article" date="2023" name="Insect Mol. Biol.">
        <title>Genome sequencing provides insights into the evolution of gene families encoding plant cell wall-degrading enzymes in longhorned beetles.</title>
        <authorList>
            <person name="Shin N.R."/>
            <person name="Okamura Y."/>
            <person name="Kirsch R."/>
            <person name="Pauchet Y."/>
        </authorList>
    </citation>
    <scope>NUCLEOTIDE SEQUENCE</scope>
    <source>
        <strain evidence="2">MMC_N1</strain>
    </source>
</reference>
<dbReference type="InterPro" id="IPR050111">
    <property type="entry name" value="C-type_lectin/snaclec_domain"/>
</dbReference>
<comment type="caution">
    <text evidence="2">The sequence shown here is derived from an EMBL/GenBank/DDBJ whole genome shotgun (WGS) entry which is preliminary data.</text>
</comment>